<dbReference type="Gene3D" id="3.40.50.300">
    <property type="entry name" value="P-loop containing nucleotide triphosphate hydrolases"/>
    <property type="match status" value="1"/>
</dbReference>
<evidence type="ECO:0000313" key="5">
    <source>
        <dbReference type="Proteomes" id="UP000233742"/>
    </source>
</evidence>
<dbReference type="GO" id="GO:0008146">
    <property type="term" value="F:sulfotransferase activity"/>
    <property type="evidence" value="ECO:0007669"/>
    <property type="project" value="InterPro"/>
</dbReference>
<accession>A0A2K9EYJ7</accession>
<sequence>MTTITAPDPDGMTTTDSRANARPMVDFVVIGAMRAGTTTLHNTLSRHPQISMSRDKETDFFIAEKNLSRGADWYRGQFDPQRPLWGEASPNYTKARDFAGVPERVAQRAPDARLIYVVRDPVARAASQFEHSWTMGLLRTLPEDLIGSHEYHSLIDISSYAKQLDLWHAHFPNDQILVVDFDALLAEPDVQVNRILAHVGAESMQLDKLASQNSGRQLSKVPLPLLRLAQGPMRPLLTTVLGPRMRDRLRRLAAIGPRRVTPSLPEPVLQHMRDDLAQDTARFREMTGLELAHWSV</sequence>
<dbReference type="InterPro" id="IPR037359">
    <property type="entry name" value="NST/OST"/>
</dbReference>
<name>A0A2K9EYJ7_9RHOB</name>
<dbReference type="PANTHER" id="PTHR10605:SF56">
    <property type="entry name" value="BIFUNCTIONAL HEPARAN SULFATE N-DEACETYLASE_N-SULFOTRANSFERASE"/>
    <property type="match status" value="1"/>
</dbReference>
<organism evidence="4 5">
    <name type="scientific">Paracoccus tegillarcae</name>
    <dbReference type="NCBI Taxonomy" id="1529068"/>
    <lineage>
        <taxon>Bacteria</taxon>
        <taxon>Pseudomonadati</taxon>
        <taxon>Pseudomonadota</taxon>
        <taxon>Alphaproteobacteria</taxon>
        <taxon>Rhodobacterales</taxon>
        <taxon>Paracoccaceae</taxon>
        <taxon>Paracoccus</taxon>
    </lineage>
</organism>
<evidence type="ECO:0000256" key="1">
    <source>
        <dbReference type="ARBA" id="ARBA00022679"/>
    </source>
</evidence>
<feature type="domain" description="Sulfotransferase" evidence="3">
    <location>
        <begin position="26"/>
        <end position="212"/>
    </location>
</feature>
<proteinExistence type="predicted"/>
<dbReference type="Pfam" id="PF00685">
    <property type="entry name" value="Sulfotransfer_1"/>
    <property type="match status" value="1"/>
</dbReference>
<dbReference type="SUPFAM" id="SSF52540">
    <property type="entry name" value="P-loop containing nucleoside triphosphate hydrolases"/>
    <property type="match status" value="1"/>
</dbReference>
<dbReference type="RefSeq" id="WP_101459852.1">
    <property type="nucleotide sequence ID" value="NZ_CP025408.1"/>
</dbReference>
<dbReference type="Proteomes" id="UP000233742">
    <property type="component" value="Chromosome"/>
</dbReference>
<dbReference type="KEGG" id="paro:CUV01_07065"/>
<dbReference type="InterPro" id="IPR027417">
    <property type="entry name" value="P-loop_NTPase"/>
</dbReference>
<evidence type="ECO:0000256" key="2">
    <source>
        <dbReference type="ARBA" id="ARBA00023180"/>
    </source>
</evidence>
<keyword evidence="2" id="KW-0325">Glycoprotein</keyword>
<evidence type="ECO:0000313" key="4">
    <source>
        <dbReference type="EMBL" id="AUH33182.1"/>
    </source>
</evidence>
<dbReference type="PANTHER" id="PTHR10605">
    <property type="entry name" value="HEPARAN SULFATE SULFOTRANSFERASE"/>
    <property type="match status" value="1"/>
</dbReference>
<dbReference type="AlphaFoldDB" id="A0A2K9EYJ7"/>
<keyword evidence="1 4" id="KW-0808">Transferase</keyword>
<reference evidence="4 5" key="1">
    <citation type="submission" date="2017-12" db="EMBL/GenBank/DDBJ databases">
        <authorList>
            <person name="Hurst M.R.H."/>
        </authorList>
    </citation>
    <scope>NUCLEOTIDE SEQUENCE [LARGE SCALE GENOMIC DNA]</scope>
    <source>
        <strain evidence="4 5">BM15</strain>
    </source>
</reference>
<protein>
    <submittedName>
        <fullName evidence="4">Sulfotransferase</fullName>
    </submittedName>
</protein>
<dbReference type="OrthoDB" id="981508at2"/>
<dbReference type="EMBL" id="CP025408">
    <property type="protein sequence ID" value="AUH33182.1"/>
    <property type="molecule type" value="Genomic_DNA"/>
</dbReference>
<keyword evidence="5" id="KW-1185">Reference proteome</keyword>
<dbReference type="InterPro" id="IPR000863">
    <property type="entry name" value="Sulfotransferase_dom"/>
</dbReference>
<gene>
    <name evidence="4" type="ORF">CUV01_07065</name>
</gene>
<evidence type="ECO:0000259" key="3">
    <source>
        <dbReference type="Pfam" id="PF00685"/>
    </source>
</evidence>